<organism evidence="1 2">
    <name type="scientific">Symbiodinium necroappetens</name>
    <dbReference type="NCBI Taxonomy" id="1628268"/>
    <lineage>
        <taxon>Eukaryota</taxon>
        <taxon>Sar</taxon>
        <taxon>Alveolata</taxon>
        <taxon>Dinophyceae</taxon>
        <taxon>Suessiales</taxon>
        <taxon>Symbiodiniaceae</taxon>
        <taxon>Symbiodinium</taxon>
    </lineage>
</organism>
<comment type="caution">
    <text evidence="1">The sequence shown here is derived from an EMBL/GenBank/DDBJ whole genome shotgun (WGS) entry which is preliminary data.</text>
</comment>
<evidence type="ECO:0000313" key="2">
    <source>
        <dbReference type="Proteomes" id="UP000601435"/>
    </source>
</evidence>
<dbReference type="OrthoDB" id="448155at2759"/>
<accession>A0A813BUF9</accession>
<name>A0A813BUF9_9DINO</name>
<dbReference type="AlphaFoldDB" id="A0A813BUF9"/>
<sequence>MAAIATPQLRSCQVYEVTNLLWAFAEFYKYEQDTANGVVSELRALLDAVAEVFSGRRPGDFKVQVLTSALMSVSALPWNPSFSSTWLLNSSFQELSSRWGELELEGQAQVAVALERLQVKRAPFFDSLLRSAGQEFPAVKISLEARLLSRAR</sequence>
<dbReference type="EMBL" id="CAJNJA010081063">
    <property type="protein sequence ID" value="CAE7929038.1"/>
    <property type="molecule type" value="Genomic_DNA"/>
</dbReference>
<protein>
    <submittedName>
        <fullName evidence="1">Uncharacterized protein</fullName>
    </submittedName>
</protein>
<proteinExistence type="predicted"/>
<reference evidence="1" key="1">
    <citation type="submission" date="2021-02" db="EMBL/GenBank/DDBJ databases">
        <authorList>
            <person name="Dougan E. K."/>
            <person name="Rhodes N."/>
            <person name="Thang M."/>
            <person name="Chan C."/>
        </authorList>
    </citation>
    <scope>NUCLEOTIDE SEQUENCE</scope>
</reference>
<evidence type="ECO:0000313" key="1">
    <source>
        <dbReference type="EMBL" id="CAE7929038.1"/>
    </source>
</evidence>
<dbReference type="Proteomes" id="UP000601435">
    <property type="component" value="Unassembled WGS sequence"/>
</dbReference>
<gene>
    <name evidence="1" type="ORF">SNEC2469_LOCUS32252</name>
</gene>
<keyword evidence="2" id="KW-1185">Reference proteome</keyword>